<feature type="domain" description="EGF-like" evidence="22">
    <location>
        <begin position="229"/>
        <end position="265"/>
    </location>
</feature>
<evidence type="ECO:0000256" key="14">
    <source>
        <dbReference type="ARBA" id="ARBA00023180"/>
    </source>
</evidence>
<feature type="disulfide bond" evidence="17">
    <location>
        <begin position="141"/>
        <end position="150"/>
    </location>
</feature>
<dbReference type="GO" id="GO:0048732">
    <property type="term" value="P:gland development"/>
    <property type="evidence" value="ECO:0007669"/>
    <property type="project" value="UniProtKB-ARBA"/>
</dbReference>
<evidence type="ECO:0000259" key="21">
    <source>
        <dbReference type="PROSITE" id="PS50025"/>
    </source>
</evidence>
<evidence type="ECO:0000256" key="18">
    <source>
        <dbReference type="SAM" id="MobiDB-lite"/>
    </source>
</evidence>
<feature type="domain" description="EGF-like" evidence="22">
    <location>
        <begin position="75"/>
        <end position="113"/>
    </location>
</feature>
<protein>
    <submittedName>
        <fullName evidence="23">Uncharacterized protein</fullName>
    </submittedName>
</protein>
<keyword evidence="6 19" id="KW-0812">Transmembrane</keyword>
<organism evidence="23 24">
    <name type="scientific">Chiloscyllium punctatum</name>
    <name type="common">Brownbanded bambooshark</name>
    <name type="synonym">Hemiscyllium punctatum</name>
    <dbReference type="NCBI Taxonomy" id="137246"/>
    <lineage>
        <taxon>Eukaryota</taxon>
        <taxon>Metazoa</taxon>
        <taxon>Chordata</taxon>
        <taxon>Craniata</taxon>
        <taxon>Vertebrata</taxon>
        <taxon>Chondrichthyes</taxon>
        <taxon>Elasmobranchii</taxon>
        <taxon>Galeomorphii</taxon>
        <taxon>Galeoidea</taxon>
        <taxon>Orectolobiformes</taxon>
        <taxon>Hemiscylliidae</taxon>
        <taxon>Chiloscyllium</taxon>
    </lineage>
</organism>
<dbReference type="GO" id="GO:0051240">
    <property type="term" value="P:positive regulation of multicellular organismal process"/>
    <property type="evidence" value="ECO:0007669"/>
    <property type="project" value="UniProtKB-ARBA"/>
</dbReference>
<dbReference type="GO" id="GO:0005509">
    <property type="term" value="F:calcium ion binding"/>
    <property type="evidence" value="ECO:0007669"/>
    <property type="project" value="InterPro"/>
</dbReference>
<evidence type="ECO:0000256" key="10">
    <source>
        <dbReference type="ARBA" id="ARBA00022976"/>
    </source>
</evidence>
<dbReference type="GO" id="GO:0048863">
    <property type="term" value="P:stem cell differentiation"/>
    <property type="evidence" value="ECO:0007669"/>
    <property type="project" value="UniProtKB-ARBA"/>
</dbReference>
<keyword evidence="15" id="KW-0966">Cell projection</keyword>
<dbReference type="SUPFAM" id="SSF49899">
    <property type="entry name" value="Concanavalin A-like lectins/glucanases"/>
    <property type="match status" value="3"/>
</dbReference>
<dbReference type="CDD" id="cd00054">
    <property type="entry name" value="EGF_CA"/>
    <property type="match status" value="14"/>
</dbReference>
<feature type="domain" description="EGF-like" evidence="22">
    <location>
        <begin position="1263"/>
        <end position="1302"/>
    </location>
</feature>
<dbReference type="SUPFAM" id="SSF57184">
    <property type="entry name" value="Growth factor receptor domain"/>
    <property type="match status" value="1"/>
</dbReference>
<feature type="disulfide bond" evidence="17">
    <location>
        <begin position="476"/>
        <end position="485"/>
    </location>
</feature>
<dbReference type="PANTHER" id="PTHR12916">
    <property type="entry name" value="CYTOCHROME C OXIDASE POLYPEPTIDE VIC-2"/>
    <property type="match status" value="1"/>
</dbReference>
<keyword evidence="24" id="KW-1185">Reference proteome</keyword>
<evidence type="ECO:0000256" key="2">
    <source>
        <dbReference type="ARBA" id="ARBA00004316"/>
    </source>
</evidence>
<feature type="disulfide bond" evidence="17">
    <location>
        <begin position="1210"/>
        <end position="1219"/>
    </location>
</feature>
<feature type="compositionally biased region" description="Polar residues" evidence="18">
    <location>
        <begin position="1435"/>
        <end position="1456"/>
    </location>
</feature>
<feature type="domain" description="EGF-like" evidence="22">
    <location>
        <begin position="895"/>
        <end position="931"/>
    </location>
</feature>
<dbReference type="OMA" id="RDMFIML"/>
<feature type="disulfide bond" evidence="17">
    <location>
        <begin position="705"/>
        <end position="714"/>
    </location>
</feature>
<dbReference type="FunFam" id="2.10.25.10:FF:000095">
    <property type="entry name" value="Notch, isoform B"/>
    <property type="match status" value="1"/>
</dbReference>
<dbReference type="InterPro" id="IPR018097">
    <property type="entry name" value="EGF_Ca-bd_CS"/>
</dbReference>
<feature type="disulfide bond" evidence="17">
    <location>
        <begin position="255"/>
        <end position="264"/>
    </location>
</feature>
<dbReference type="GO" id="GO:0007219">
    <property type="term" value="P:Notch signaling pathway"/>
    <property type="evidence" value="ECO:0007669"/>
    <property type="project" value="UniProtKB-KW"/>
</dbReference>
<feature type="disulfide bond" evidence="17">
    <location>
        <begin position="332"/>
        <end position="341"/>
    </location>
</feature>
<dbReference type="GO" id="GO:0032991">
    <property type="term" value="C:protein-containing complex"/>
    <property type="evidence" value="ECO:0007669"/>
    <property type="project" value="UniProtKB-ARBA"/>
</dbReference>
<gene>
    <name evidence="23" type="ORF">chiPu_0009673</name>
</gene>
<feature type="disulfide bond" evidence="17">
    <location>
        <begin position="217"/>
        <end position="226"/>
    </location>
</feature>
<feature type="domain" description="EGF-like" evidence="22">
    <location>
        <begin position="446"/>
        <end position="486"/>
    </location>
</feature>
<evidence type="ECO:0000256" key="5">
    <source>
        <dbReference type="ARBA" id="ARBA00022536"/>
    </source>
</evidence>
<keyword evidence="12 19" id="KW-0472">Membrane</keyword>
<keyword evidence="14" id="KW-0325">Glycoprotein</keyword>
<feature type="domain" description="EGF-like" evidence="22">
    <location>
        <begin position="115"/>
        <end position="151"/>
    </location>
</feature>
<keyword evidence="4" id="KW-1003">Cell membrane</keyword>
<keyword evidence="9" id="KW-0106">Calcium</keyword>
<feature type="domain" description="EGF-like" evidence="22">
    <location>
        <begin position="1147"/>
        <end position="1183"/>
    </location>
</feature>
<evidence type="ECO:0000256" key="12">
    <source>
        <dbReference type="ARBA" id="ARBA00023136"/>
    </source>
</evidence>
<dbReference type="PROSITE" id="PS50026">
    <property type="entry name" value="EGF_3"/>
    <property type="match status" value="18"/>
</dbReference>
<feature type="domain" description="EGF-like" evidence="22">
    <location>
        <begin position="267"/>
        <end position="304"/>
    </location>
</feature>
<evidence type="ECO:0000256" key="3">
    <source>
        <dbReference type="ARBA" id="ARBA00022473"/>
    </source>
</evidence>
<feature type="disulfide bond" evidence="17">
    <location>
        <begin position="921"/>
        <end position="930"/>
    </location>
</feature>
<feature type="disulfide bond" evidence="17">
    <location>
        <begin position="390"/>
        <end position="399"/>
    </location>
</feature>
<dbReference type="GO" id="GO:0016324">
    <property type="term" value="C:apical plasma membrane"/>
    <property type="evidence" value="ECO:0007669"/>
    <property type="project" value="UniProtKB-SubCell"/>
</dbReference>
<evidence type="ECO:0000256" key="13">
    <source>
        <dbReference type="ARBA" id="ARBA00023157"/>
    </source>
</evidence>
<dbReference type="GO" id="GO:0051241">
    <property type="term" value="P:negative regulation of multicellular organismal process"/>
    <property type="evidence" value="ECO:0007669"/>
    <property type="project" value="UniProtKB-ARBA"/>
</dbReference>
<dbReference type="PRINTS" id="PR00010">
    <property type="entry name" value="EGFBLOOD"/>
</dbReference>
<feature type="domain" description="Laminin G" evidence="21">
    <location>
        <begin position="488"/>
        <end position="677"/>
    </location>
</feature>
<evidence type="ECO:0000256" key="1">
    <source>
        <dbReference type="ARBA" id="ARBA00004247"/>
    </source>
</evidence>
<feature type="domain" description="EGF-like" evidence="22">
    <location>
        <begin position="153"/>
        <end position="189"/>
    </location>
</feature>
<dbReference type="InterPro" id="IPR013320">
    <property type="entry name" value="ConA-like_dom_sf"/>
</dbReference>
<feature type="domain" description="EGF-like" evidence="22">
    <location>
        <begin position="191"/>
        <end position="227"/>
    </location>
</feature>
<dbReference type="PROSITE" id="PS00010">
    <property type="entry name" value="ASX_HYDROXYL"/>
    <property type="match status" value="11"/>
</dbReference>
<feature type="disulfide bond" evidence="17">
    <location>
        <begin position="179"/>
        <end position="188"/>
    </location>
</feature>
<dbReference type="CDD" id="cd00110">
    <property type="entry name" value="LamG"/>
    <property type="match status" value="3"/>
</dbReference>
<feature type="domain" description="EGF-like" evidence="22">
    <location>
        <begin position="1222"/>
        <end position="1258"/>
    </location>
</feature>
<evidence type="ECO:0000256" key="8">
    <source>
        <dbReference type="ARBA" id="ARBA00022737"/>
    </source>
</evidence>
<keyword evidence="13 17" id="KW-1015">Disulfide bond</keyword>
<keyword evidence="11 19" id="KW-1133">Transmembrane helix</keyword>
<dbReference type="SMART" id="SM00179">
    <property type="entry name" value="EGF_CA"/>
    <property type="match status" value="16"/>
</dbReference>
<evidence type="ECO:0000256" key="19">
    <source>
        <dbReference type="SAM" id="Phobius"/>
    </source>
</evidence>
<evidence type="ECO:0000256" key="6">
    <source>
        <dbReference type="ARBA" id="ARBA00022692"/>
    </source>
</evidence>
<feature type="disulfide bond" evidence="17">
    <location>
        <begin position="1292"/>
        <end position="1301"/>
    </location>
</feature>
<dbReference type="Pfam" id="PF00008">
    <property type="entry name" value="EGF"/>
    <property type="match status" value="12"/>
</dbReference>
<dbReference type="Proteomes" id="UP000287033">
    <property type="component" value="Unassembled WGS sequence"/>
</dbReference>
<evidence type="ECO:0000256" key="17">
    <source>
        <dbReference type="PROSITE-ProRule" id="PRU00076"/>
    </source>
</evidence>
<reference evidence="23 24" key="1">
    <citation type="journal article" date="2018" name="Nat. Ecol. Evol.">
        <title>Shark genomes provide insights into elasmobranch evolution and the origin of vertebrates.</title>
        <authorList>
            <person name="Hara Y"/>
            <person name="Yamaguchi K"/>
            <person name="Onimaru K"/>
            <person name="Kadota M"/>
            <person name="Koyanagi M"/>
            <person name="Keeley SD"/>
            <person name="Tatsumi K"/>
            <person name="Tanaka K"/>
            <person name="Motone F"/>
            <person name="Kageyama Y"/>
            <person name="Nozu R"/>
            <person name="Adachi N"/>
            <person name="Nishimura O"/>
            <person name="Nakagawa R"/>
            <person name="Tanegashima C"/>
            <person name="Kiyatake I"/>
            <person name="Matsumoto R"/>
            <person name="Murakumo K"/>
            <person name="Nishida K"/>
            <person name="Terakita A"/>
            <person name="Kuratani S"/>
            <person name="Sato K"/>
            <person name="Hyodo S Kuraku.S."/>
        </authorList>
    </citation>
    <scope>NUCLEOTIDE SEQUENCE [LARGE SCALE GENOMIC DNA]</scope>
</reference>
<dbReference type="InterPro" id="IPR013032">
    <property type="entry name" value="EGF-like_CS"/>
</dbReference>
<evidence type="ECO:0000313" key="24">
    <source>
        <dbReference type="Proteomes" id="UP000287033"/>
    </source>
</evidence>
<dbReference type="GO" id="GO:0005911">
    <property type="term" value="C:cell-cell junction"/>
    <property type="evidence" value="ECO:0007669"/>
    <property type="project" value="UniProtKB-ARBA"/>
</dbReference>
<evidence type="ECO:0000259" key="22">
    <source>
        <dbReference type="PROSITE" id="PS50026"/>
    </source>
</evidence>
<dbReference type="SMART" id="SM00181">
    <property type="entry name" value="EGF"/>
    <property type="match status" value="18"/>
</dbReference>
<evidence type="ECO:0000256" key="11">
    <source>
        <dbReference type="ARBA" id="ARBA00022989"/>
    </source>
</evidence>
<evidence type="ECO:0000256" key="16">
    <source>
        <dbReference type="ARBA" id="ARBA00060989"/>
    </source>
</evidence>
<feature type="disulfide bond" evidence="17">
    <location>
        <begin position="1248"/>
        <end position="1257"/>
    </location>
</feature>
<feature type="domain" description="EGF-like" evidence="22">
    <location>
        <begin position="679"/>
        <end position="715"/>
    </location>
</feature>
<dbReference type="InterPro" id="IPR009030">
    <property type="entry name" value="Growth_fac_rcpt_cys_sf"/>
</dbReference>
<feature type="domain" description="Laminin G" evidence="21">
    <location>
        <begin position="721"/>
        <end position="893"/>
    </location>
</feature>
<feature type="signal peptide" evidence="20">
    <location>
        <begin position="1"/>
        <end position="33"/>
    </location>
</feature>
<feature type="region of interest" description="Disordered" evidence="18">
    <location>
        <begin position="1434"/>
        <end position="1465"/>
    </location>
</feature>
<dbReference type="GO" id="GO:0007163">
    <property type="term" value="P:establishment or maintenance of cell polarity"/>
    <property type="evidence" value="ECO:0007669"/>
    <property type="project" value="UniProtKB-ARBA"/>
</dbReference>
<keyword evidence="5 17" id="KW-0245">EGF-like domain</keyword>
<dbReference type="GO" id="GO:0042995">
    <property type="term" value="C:cell projection"/>
    <property type="evidence" value="ECO:0007669"/>
    <property type="project" value="UniProtKB-SubCell"/>
</dbReference>
<feature type="domain" description="EGF-like" evidence="22">
    <location>
        <begin position="1304"/>
        <end position="1340"/>
    </location>
</feature>
<dbReference type="PROSITE" id="PS01186">
    <property type="entry name" value="EGF_2"/>
    <property type="match status" value="10"/>
</dbReference>
<dbReference type="FunFam" id="2.10.25.10:FF:000252">
    <property type="entry name" value="Crumbs homolog 1 (Drosophila)"/>
    <property type="match status" value="1"/>
</dbReference>
<feature type="domain" description="Laminin G" evidence="21">
    <location>
        <begin position="959"/>
        <end position="1145"/>
    </location>
</feature>
<comment type="caution">
    <text evidence="23">The sequence shown here is derived from an EMBL/GenBank/DDBJ whole genome shotgun (WGS) entry which is preliminary data.</text>
</comment>
<dbReference type="FunFam" id="2.10.25.10:FF:000391">
    <property type="entry name" value="Weary, isoform C"/>
    <property type="match status" value="1"/>
</dbReference>
<dbReference type="InterPro" id="IPR001881">
    <property type="entry name" value="EGF-like_Ca-bd_dom"/>
</dbReference>
<dbReference type="PROSITE" id="PS50025">
    <property type="entry name" value="LAM_G_DOMAIN"/>
    <property type="match status" value="3"/>
</dbReference>
<dbReference type="GO" id="GO:0048646">
    <property type="term" value="P:anatomical structure formation involved in morphogenesis"/>
    <property type="evidence" value="ECO:0007669"/>
    <property type="project" value="UniProtKB-ARBA"/>
</dbReference>
<dbReference type="Gene3D" id="2.60.120.200">
    <property type="match status" value="3"/>
</dbReference>
<dbReference type="FunFam" id="2.10.25.10:FF:000123">
    <property type="entry name" value="Crumbs homolog 1 (Drosophila)"/>
    <property type="match status" value="2"/>
</dbReference>
<dbReference type="PROSITE" id="PS01187">
    <property type="entry name" value="EGF_CA"/>
    <property type="match status" value="3"/>
</dbReference>
<feature type="domain" description="EGF-like" evidence="22">
    <location>
        <begin position="344"/>
        <end position="400"/>
    </location>
</feature>
<dbReference type="GO" id="GO:0009952">
    <property type="term" value="P:anterior/posterior pattern specification"/>
    <property type="evidence" value="ECO:0007669"/>
    <property type="project" value="UniProtKB-ARBA"/>
</dbReference>
<dbReference type="EMBL" id="BEZZ01000349">
    <property type="protein sequence ID" value="GCC31216.1"/>
    <property type="molecule type" value="Genomic_DNA"/>
</dbReference>
<evidence type="ECO:0000256" key="15">
    <source>
        <dbReference type="ARBA" id="ARBA00023273"/>
    </source>
</evidence>
<dbReference type="FunFam" id="2.10.25.10:FF:000279">
    <property type="entry name" value="Neurogenic locus notch 1"/>
    <property type="match status" value="1"/>
</dbReference>
<dbReference type="InterPro" id="IPR001791">
    <property type="entry name" value="Laminin_G"/>
</dbReference>
<dbReference type="STRING" id="137246.A0A401SLF3"/>
<keyword evidence="8" id="KW-0677">Repeat</keyword>
<dbReference type="Pfam" id="PF02210">
    <property type="entry name" value="Laminin_G_2"/>
    <property type="match status" value="3"/>
</dbReference>
<dbReference type="InterPro" id="IPR000152">
    <property type="entry name" value="EGF-type_Asp/Asn_hydroxyl_site"/>
</dbReference>
<keyword evidence="10" id="KW-0914">Notch signaling pathway</keyword>
<dbReference type="FunFam" id="2.60.120.200:FF:000081">
    <property type="entry name" value="Crumbs 1, cell polarity complex component"/>
    <property type="match status" value="1"/>
</dbReference>
<keyword evidence="3" id="KW-0217">Developmental protein</keyword>
<dbReference type="GO" id="GO:0043226">
    <property type="term" value="C:organelle"/>
    <property type="evidence" value="ECO:0007669"/>
    <property type="project" value="UniProtKB-ARBA"/>
</dbReference>
<dbReference type="SUPFAM" id="SSF57196">
    <property type="entry name" value="EGF/Laminin"/>
    <property type="match status" value="13"/>
</dbReference>
<keyword evidence="7 20" id="KW-0732">Signal</keyword>
<dbReference type="InterPro" id="IPR000742">
    <property type="entry name" value="EGF"/>
</dbReference>
<feature type="domain" description="EGF-like" evidence="22">
    <location>
        <begin position="1185"/>
        <end position="1220"/>
    </location>
</feature>
<dbReference type="FunFam" id="2.10.25.10:FF:000012">
    <property type="entry name" value="Delta-like protein"/>
    <property type="match status" value="1"/>
</dbReference>
<dbReference type="OrthoDB" id="283575at2759"/>
<evidence type="ECO:0000256" key="4">
    <source>
        <dbReference type="ARBA" id="ARBA00022475"/>
    </source>
</evidence>
<accession>A0A401SLF3</accession>
<dbReference type="Gene3D" id="2.10.25.10">
    <property type="entry name" value="Laminin"/>
    <property type="match status" value="18"/>
</dbReference>
<evidence type="ECO:0000256" key="9">
    <source>
        <dbReference type="ARBA" id="ARBA00022837"/>
    </source>
</evidence>
<evidence type="ECO:0000313" key="23">
    <source>
        <dbReference type="EMBL" id="GCC31216.1"/>
    </source>
</evidence>
<feature type="disulfide bond" evidence="17">
    <location>
        <begin position="1189"/>
        <end position="1199"/>
    </location>
</feature>
<feature type="disulfide bond" evidence="17">
    <location>
        <begin position="84"/>
        <end position="101"/>
    </location>
</feature>
<dbReference type="PROSITE" id="PS00022">
    <property type="entry name" value="EGF_1"/>
    <property type="match status" value="15"/>
</dbReference>
<feature type="domain" description="EGF-like" evidence="22">
    <location>
        <begin position="402"/>
        <end position="444"/>
    </location>
</feature>
<feature type="transmembrane region" description="Helical" evidence="19">
    <location>
        <begin position="1402"/>
        <end position="1426"/>
    </location>
</feature>
<dbReference type="GO" id="GO:0030097">
    <property type="term" value="P:hemopoiesis"/>
    <property type="evidence" value="ECO:0007669"/>
    <property type="project" value="UniProtKB-ARBA"/>
</dbReference>
<feature type="domain" description="EGF-like" evidence="22">
    <location>
        <begin position="306"/>
        <end position="342"/>
    </location>
</feature>
<feature type="domain" description="EGF-like" evidence="22">
    <location>
        <begin position="34"/>
        <end position="73"/>
    </location>
</feature>
<name>A0A401SLF3_CHIPU</name>
<feature type="disulfide bond" evidence="17">
    <location>
        <begin position="103"/>
        <end position="112"/>
    </location>
</feature>
<proteinExistence type="inferred from homology"/>
<sequence length="1465" mass="161290">MMAFCNTSRGNKKPARPLCLLLFIAAQCLYSTANLNKCLSKLCENNATCEPHSKTYVCYCPDAPVPFTGKNCKELYDVCTSYSCLHNATCNSVLGTVDFSCDCPPGQIGPSCETYLGKCANTSCMNGAICLDEAAGSSCVCPPGYTGANCETNVNECASSPCENGAVCKDKIDGFLCFCVPGYQGRRCEIEVDECASEPCRNEARCMNEIDKYICACPPGLTGINCELEINECLSQPCLNEATCHDHFASYSCTCAPGFKGRDCEINLDECASQPCQNRGQCTDKVNGYSCDCVNSQFTGVHCDIYVPACLSHPCLNNATCQDNIGNYTCHCWTGFTGTHCEIDIHECFSNPCLHGGECIELSWKNMYGIGPELPAVFSYEHAAGYICKCQRGFTGSHCEMDVNECDSNPCQNGGTCQNTMGSYICHCPARNEQELFYGGKNCTDILTGCENHECQNGATCIPYLKDAQHRHNCLCANGYTGLNCQLSTTFSFEVSGYLSVKTANASKHEESMDKPLYSVFLRCRTVLSSGIIFRRGNKDTFMKLEILNGHLFASLKVRNQLVADLEIFKNVSDGDWHTAEVTLGSDFSVKLLDNPCSEECMIKRFVGLETKQLASVFENTIFGGTEIERGHFSEVTNIIQPQPYFIGCLQDVEIDSQRIDIANLSVQSTLNVKLGCNKDDWCQRKPCQSKGQCIDLWLSYKCECFRPYIGFNCSEELISGRFGHQDSKGYAMFIIDDNPGEEVEISMFIRTQKPNGLLLVLKHSHTPYLQIGLDTGKIVVQTHLSKPLIGGHFTPDSPFHLITVKIKNNSLELVQDGQVVGHTHILPIRVQAGDALFVGGLPDRLESAHDRRNFKGCIQDLKMNNKRLEFYPIGVSEDSYSNRTLVNVTVGCNDDNACKLNPCLNGGTCSSIWDDFVCKCPPNISGKTCNWVKWCQLNPCPLYTECELLTDGFDCLVNATFTGRKSDLAFRGNGKIKRELTNITFSFRTRDSNAVILHAEKEQDFITIAIQQCHLIFTMQSGNSLGNLSILSSRAISDGFWHDVTLYIIDPFLQYSRWQMVIDKKEEMVTSTVISGNLNFLLEGTDIYLGSGGPKKGGSLAGCLNTLKLGGISLPYFANDNMHIIQPQQEQFIKISSSPVIMGCPTKNICVSNPCKNNGSCEDMVSYYHCNCAAGWTGLNCDVNINECESGPCIHGNCTDKVSAYKCTCKSGFKGTNCEINIDNCWKHKCANGATCIDSTNSYTCSCPDNFTGRFCEYPRLSATFCTEEKKNWTCYNGGNCTNGKTTRCTCPIGFTGNKCEVDIDECESDPCLNGGFCQNLPNRFHCICDMSFAGDRCEFDQCTVRMEERLHLNLGWLSITILLLKGGSLLTQAKNVTDSTQSTNAGSTPSTTPPPNKVNIAAIVAPCVIGGVIVLAVILTFLILKVREKRQTEGNYSPSSQEQTGSRMEMNNTLKLPPEERLI</sequence>
<dbReference type="PANTHER" id="PTHR12916:SF4">
    <property type="entry name" value="UNINFLATABLE, ISOFORM C"/>
    <property type="match status" value="1"/>
</dbReference>
<dbReference type="SMART" id="SM00282">
    <property type="entry name" value="LamG"/>
    <property type="match status" value="3"/>
</dbReference>
<evidence type="ECO:0000256" key="20">
    <source>
        <dbReference type="SAM" id="SignalP"/>
    </source>
</evidence>
<dbReference type="GO" id="GO:0035282">
    <property type="term" value="P:segmentation"/>
    <property type="evidence" value="ECO:0007669"/>
    <property type="project" value="UniProtKB-ARBA"/>
</dbReference>
<dbReference type="FunFam" id="2.10.25.10:FF:000039">
    <property type="entry name" value="Crumbs cell polarity complex component 1"/>
    <property type="match status" value="1"/>
</dbReference>
<feature type="disulfide bond" evidence="17">
    <location>
        <begin position="1173"/>
        <end position="1182"/>
    </location>
</feature>
<dbReference type="FunFam" id="2.10.25.10:FF:000208">
    <property type="entry name" value="Crumbs 2, cell polarity complex component"/>
    <property type="match status" value="1"/>
</dbReference>
<dbReference type="FunFam" id="2.10.25.10:FF:000143">
    <property type="entry name" value="Protein crumbs 1"/>
    <property type="match status" value="2"/>
</dbReference>
<dbReference type="Pfam" id="PF12661">
    <property type="entry name" value="hEGF"/>
    <property type="match status" value="1"/>
</dbReference>
<evidence type="ECO:0000256" key="7">
    <source>
        <dbReference type="ARBA" id="ARBA00022729"/>
    </source>
</evidence>
<dbReference type="FunFam" id="2.10.25.10:FF:000122">
    <property type="entry name" value="Protein crumbs homolog 2"/>
    <property type="match status" value="1"/>
</dbReference>
<comment type="caution">
    <text evidence="17">Lacks conserved residue(s) required for the propagation of feature annotation.</text>
</comment>
<dbReference type="FunFam" id="2.10.25.10:FF:000004">
    <property type="entry name" value="Neurogenic locus notch 1"/>
    <property type="match status" value="1"/>
</dbReference>
<dbReference type="GO" id="GO:0003008">
    <property type="term" value="P:system process"/>
    <property type="evidence" value="ECO:0007669"/>
    <property type="project" value="UniProtKB-ARBA"/>
</dbReference>
<dbReference type="GO" id="GO:0019904">
    <property type="term" value="F:protein domain specific binding"/>
    <property type="evidence" value="ECO:0007669"/>
    <property type="project" value="UniProtKB-ARBA"/>
</dbReference>
<feature type="disulfide bond" evidence="17">
    <location>
        <begin position="1330"/>
        <end position="1339"/>
    </location>
</feature>
<feature type="chain" id="PRO_5019216038" evidence="20">
    <location>
        <begin position="34"/>
        <end position="1465"/>
    </location>
</feature>
<comment type="subcellular location">
    <subcellularLocation>
        <location evidence="1">Apical cell membrane</location>
        <topology evidence="1">Single-pass type I membrane protein</topology>
    </subcellularLocation>
    <subcellularLocation>
        <location evidence="2">Cell projection</location>
    </subcellularLocation>
</comment>
<comment type="similarity">
    <text evidence="16">Belongs to the Crumbs protein family.</text>
</comment>